<evidence type="ECO:0000313" key="1">
    <source>
        <dbReference type="EMBL" id="GAU26972.1"/>
    </source>
</evidence>
<dbReference type="Proteomes" id="UP000242715">
    <property type="component" value="Unassembled WGS sequence"/>
</dbReference>
<organism evidence="1 2">
    <name type="scientific">Trifolium subterraneum</name>
    <name type="common">Subterranean clover</name>
    <dbReference type="NCBI Taxonomy" id="3900"/>
    <lineage>
        <taxon>Eukaryota</taxon>
        <taxon>Viridiplantae</taxon>
        <taxon>Streptophyta</taxon>
        <taxon>Embryophyta</taxon>
        <taxon>Tracheophyta</taxon>
        <taxon>Spermatophyta</taxon>
        <taxon>Magnoliopsida</taxon>
        <taxon>eudicotyledons</taxon>
        <taxon>Gunneridae</taxon>
        <taxon>Pentapetalae</taxon>
        <taxon>rosids</taxon>
        <taxon>fabids</taxon>
        <taxon>Fabales</taxon>
        <taxon>Fabaceae</taxon>
        <taxon>Papilionoideae</taxon>
        <taxon>50 kb inversion clade</taxon>
        <taxon>NPAAA clade</taxon>
        <taxon>Hologalegina</taxon>
        <taxon>IRL clade</taxon>
        <taxon>Trifolieae</taxon>
        <taxon>Trifolium</taxon>
    </lineage>
</organism>
<dbReference type="AlphaFoldDB" id="A0A2Z6MP34"/>
<reference evidence="2" key="1">
    <citation type="journal article" date="2017" name="Front. Plant Sci.">
        <title>Climate Clever Clovers: New Paradigm to Reduce the Environmental Footprint of Ruminants by Breeding Low Methanogenic Forages Utilizing Haplotype Variation.</title>
        <authorList>
            <person name="Kaur P."/>
            <person name="Appels R."/>
            <person name="Bayer P.E."/>
            <person name="Keeble-Gagnere G."/>
            <person name="Wang J."/>
            <person name="Hirakawa H."/>
            <person name="Shirasawa K."/>
            <person name="Vercoe P."/>
            <person name="Stefanova K."/>
            <person name="Durmic Z."/>
            <person name="Nichols P."/>
            <person name="Revell C."/>
            <person name="Isobe S.N."/>
            <person name="Edwards D."/>
            <person name="Erskine W."/>
        </authorList>
    </citation>
    <scope>NUCLEOTIDE SEQUENCE [LARGE SCALE GENOMIC DNA]</scope>
    <source>
        <strain evidence="2">cv. Daliak</strain>
    </source>
</reference>
<sequence>MEAQKGSENEVLLKEVLYNPVMMGLFIHQSSSRSFTDVAELAIQSARYEKSILLVAVKDEL</sequence>
<dbReference type="EMBL" id="DF973344">
    <property type="protein sequence ID" value="GAU26972.1"/>
    <property type="molecule type" value="Genomic_DNA"/>
</dbReference>
<evidence type="ECO:0000313" key="2">
    <source>
        <dbReference type="Proteomes" id="UP000242715"/>
    </source>
</evidence>
<protein>
    <submittedName>
        <fullName evidence="1">Uncharacterized protein</fullName>
    </submittedName>
</protein>
<gene>
    <name evidence="1" type="ORF">TSUD_06440</name>
</gene>
<keyword evidence="2" id="KW-1185">Reference proteome</keyword>
<name>A0A2Z6MP34_TRISU</name>
<proteinExistence type="predicted"/>
<accession>A0A2Z6MP34</accession>